<feature type="transmembrane region" description="Helical" evidence="7">
    <location>
        <begin position="21"/>
        <end position="42"/>
    </location>
</feature>
<evidence type="ECO:0000256" key="5">
    <source>
        <dbReference type="ARBA" id="ARBA00023136"/>
    </source>
</evidence>
<evidence type="ECO:0000256" key="7">
    <source>
        <dbReference type="SAM" id="Phobius"/>
    </source>
</evidence>
<gene>
    <name evidence="9" type="ORF">ACFQQA_06270</name>
</gene>
<keyword evidence="5 7" id="KW-0472">Membrane</keyword>
<dbReference type="InterPro" id="IPR050445">
    <property type="entry name" value="Bact_polysacc_biosynth/exp"/>
</dbReference>
<evidence type="ECO:0000313" key="9">
    <source>
        <dbReference type="EMBL" id="MFC7294323.1"/>
    </source>
</evidence>
<sequence length="529" mass="60314">MDIQFIIDTLRAVKLELYRHRLAAVIIFMVATVGVLTVGYVIPKSYTSTAVLYADQPTILKPLLQGKAEMTQIDRVNEAREMLQSRSFLEQVAMDTGLIRGDEIDIVRNGKIDSLRNQVGIKVSNKNFIELSYTSGNPDESFKVLSAVLNRFIERTLLKKRTESQGAFEFIGSQVETYQRQLEAAEQRLKEFKLNNQDGTEGSVLARIENLRREIENLKLEIQQTESEVQLTRQQLAEEQPVRRITVDPGKTSAERRLVSMRQELDSLLLRYHERHPDVVSVKAQIADLEKRVNTETDDDRDGGITEVMENPVYENLKIQLSDSTTRLAVQKNRLESLERLLEEAFERSQRVAENQAQLSELTRDYNVTRGVYEDMLQSREKARLSMTLDVQGEGVSYKIQEPASYPTQWDGLQLYQFGLAGPFLGSAMVLGLLVMLVMFDQRVRSPRALQLALPETIPVLTSIPHYRSTWKDRILRKDILAILCVLAIFMTAYLAFLVFGIMGVTTEQLVSEVDKLTEFVLGLWGESE</sequence>
<comment type="caution">
    <text evidence="9">The sequence shown here is derived from an EMBL/GenBank/DDBJ whole genome shotgun (WGS) entry which is preliminary data.</text>
</comment>
<evidence type="ECO:0000256" key="6">
    <source>
        <dbReference type="SAM" id="Coils"/>
    </source>
</evidence>
<dbReference type="PANTHER" id="PTHR32309">
    <property type="entry name" value="TYROSINE-PROTEIN KINASE"/>
    <property type="match status" value="1"/>
</dbReference>
<keyword evidence="3 7" id="KW-0812">Transmembrane</keyword>
<dbReference type="NCBIfam" id="TIGR03007">
    <property type="entry name" value="pepcterm_ChnLen"/>
    <property type="match status" value="1"/>
</dbReference>
<evidence type="ECO:0000256" key="3">
    <source>
        <dbReference type="ARBA" id="ARBA00022692"/>
    </source>
</evidence>
<proteinExistence type="predicted"/>
<dbReference type="PANTHER" id="PTHR32309:SF13">
    <property type="entry name" value="FERRIC ENTEROBACTIN TRANSPORT PROTEIN FEPE"/>
    <property type="match status" value="1"/>
</dbReference>
<feature type="coiled-coil region" evidence="6">
    <location>
        <begin position="168"/>
        <end position="355"/>
    </location>
</feature>
<organism evidence="9 10">
    <name type="scientific">Marinobacter aromaticivorans</name>
    <dbReference type="NCBI Taxonomy" id="1494078"/>
    <lineage>
        <taxon>Bacteria</taxon>
        <taxon>Pseudomonadati</taxon>
        <taxon>Pseudomonadota</taxon>
        <taxon>Gammaproteobacteria</taxon>
        <taxon>Pseudomonadales</taxon>
        <taxon>Marinobacteraceae</taxon>
        <taxon>Marinobacter</taxon>
    </lineage>
</organism>
<protein>
    <submittedName>
        <fullName evidence="9">XrtA system polysaccharide chain length determinant</fullName>
    </submittedName>
</protein>
<dbReference type="InterPro" id="IPR003856">
    <property type="entry name" value="LPS_length_determ_N"/>
</dbReference>
<name>A0ABW2ITL4_9GAMM</name>
<dbReference type="RefSeq" id="WP_100688067.1">
    <property type="nucleotide sequence ID" value="NZ_JBHTBD010000001.1"/>
</dbReference>
<evidence type="ECO:0000256" key="4">
    <source>
        <dbReference type="ARBA" id="ARBA00022989"/>
    </source>
</evidence>
<evidence type="ECO:0000256" key="2">
    <source>
        <dbReference type="ARBA" id="ARBA00022475"/>
    </source>
</evidence>
<feature type="transmembrane region" description="Helical" evidence="7">
    <location>
        <begin position="480"/>
        <end position="503"/>
    </location>
</feature>
<feature type="domain" description="Polysaccharide chain length determinant N-terminal" evidence="8">
    <location>
        <begin position="15"/>
        <end position="94"/>
    </location>
</feature>
<accession>A0ABW2ITL4</accession>
<keyword evidence="10" id="KW-1185">Reference proteome</keyword>
<evidence type="ECO:0000313" key="10">
    <source>
        <dbReference type="Proteomes" id="UP001596506"/>
    </source>
</evidence>
<evidence type="ECO:0000259" key="8">
    <source>
        <dbReference type="Pfam" id="PF02706"/>
    </source>
</evidence>
<keyword evidence="2" id="KW-1003">Cell membrane</keyword>
<dbReference type="InterPro" id="IPR014345">
    <property type="entry name" value="XrtA_polysacc_chain"/>
</dbReference>
<dbReference type="Pfam" id="PF02706">
    <property type="entry name" value="Wzz"/>
    <property type="match status" value="1"/>
</dbReference>
<keyword evidence="4 7" id="KW-1133">Transmembrane helix</keyword>
<dbReference type="EMBL" id="JBHTBD010000001">
    <property type="protein sequence ID" value="MFC7294323.1"/>
    <property type="molecule type" value="Genomic_DNA"/>
</dbReference>
<keyword evidence="6" id="KW-0175">Coiled coil</keyword>
<evidence type="ECO:0000256" key="1">
    <source>
        <dbReference type="ARBA" id="ARBA00004651"/>
    </source>
</evidence>
<dbReference type="Proteomes" id="UP001596506">
    <property type="component" value="Unassembled WGS sequence"/>
</dbReference>
<reference evidence="10" key="1">
    <citation type="journal article" date="2019" name="Int. J. Syst. Evol. Microbiol.">
        <title>The Global Catalogue of Microorganisms (GCM) 10K type strain sequencing project: providing services to taxonomists for standard genome sequencing and annotation.</title>
        <authorList>
            <consortium name="The Broad Institute Genomics Platform"/>
            <consortium name="The Broad Institute Genome Sequencing Center for Infectious Disease"/>
            <person name="Wu L."/>
            <person name="Ma J."/>
        </authorList>
    </citation>
    <scope>NUCLEOTIDE SEQUENCE [LARGE SCALE GENOMIC DNA]</scope>
    <source>
        <strain evidence="10">CCUG 60559</strain>
    </source>
</reference>
<comment type="subcellular location">
    <subcellularLocation>
        <location evidence="1">Cell membrane</location>
        <topology evidence="1">Multi-pass membrane protein</topology>
    </subcellularLocation>
</comment>
<feature type="transmembrane region" description="Helical" evidence="7">
    <location>
        <begin position="415"/>
        <end position="440"/>
    </location>
</feature>